<evidence type="ECO:0000313" key="2">
    <source>
        <dbReference type="Proteomes" id="UP000289660"/>
    </source>
</evidence>
<dbReference type="Proteomes" id="UP000289660">
    <property type="component" value="Unassembled WGS sequence"/>
</dbReference>
<organism evidence="1 2">
    <name type="scientific">Microcystis aeruginosa NIES-4285</name>
    <dbReference type="NCBI Taxonomy" id="2497681"/>
    <lineage>
        <taxon>Bacteria</taxon>
        <taxon>Bacillati</taxon>
        <taxon>Cyanobacteriota</taxon>
        <taxon>Cyanophyceae</taxon>
        <taxon>Oscillatoriophycideae</taxon>
        <taxon>Chroococcales</taxon>
        <taxon>Microcystaceae</taxon>
        <taxon>Microcystis</taxon>
    </lineage>
</organism>
<evidence type="ECO:0000313" key="1">
    <source>
        <dbReference type="EMBL" id="GCE61325.1"/>
    </source>
</evidence>
<evidence type="ECO:0008006" key="3">
    <source>
        <dbReference type="Google" id="ProtNLM"/>
    </source>
</evidence>
<dbReference type="EMBL" id="BIFY01000066">
    <property type="protein sequence ID" value="GCE61325.1"/>
    <property type="molecule type" value="Genomic_DNA"/>
</dbReference>
<proteinExistence type="predicted"/>
<comment type="caution">
    <text evidence="1">The sequence shown here is derived from an EMBL/GenBank/DDBJ whole genome shotgun (WGS) entry which is preliminary data.</text>
</comment>
<gene>
    <name evidence="1" type="ORF">MiAbB_03259</name>
</gene>
<dbReference type="AlphaFoldDB" id="A0A402DGJ9"/>
<dbReference type="SUPFAM" id="SSF55166">
    <property type="entry name" value="Hedgehog/DD-peptidase"/>
    <property type="match status" value="1"/>
</dbReference>
<accession>A0A402DGJ9</accession>
<dbReference type="InterPro" id="IPR009045">
    <property type="entry name" value="Zn_M74/Hedgehog-like"/>
</dbReference>
<reference evidence="2" key="1">
    <citation type="submission" date="2018-12" db="EMBL/GenBank/DDBJ databases">
        <title>Genome sequence of Microcystis aeruginosa NIES-4285.</title>
        <authorList>
            <person name="Tanabe Y."/>
        </authorList>
    </citation>
    <scope>NUCLEOTIDE SEQUENCE [LARGE SCALE GENOMIC DNA]</scope>
    <source>
        <strain evidence="2">NIES-4285</strain>
    </source>
</reference>
<protein>
    <recommendedName>
        <fullName evidence="3">Peptidase M15A C-terminal domain-containing protein</fullName>
    </recommendedName>
</protein>
<name>A0A402DGJ9_MICAE</name>
<sequence length="200" mass="23011">MIMLIGKYLTLEELSTCSQTYQKYAAQIDPYPKNPATITAWQNLAHFIIDPIIDNFGREKFQLTYGFCSNDLRKFLQKKDPITGLKNGRIDPSRDQHCAHEINQKGQYYCQRLGAACDFRIIDLTSDRLIDWILTQKLPFDSLYFYGINRPIHISYGPQHKRDLWTFTTKGTPTKKGLQSWLEAAKSIDSEAKKSPKIGG</sequence>